<dbReference type="EMBL" id="BARU01038276">
    <property type="protein sequence ID" value="GAH82883.1"/>
    <property type="molecule type" value="Genomic_DNA"/>
</dbReference>
<evidence type="ECO:0000256" key="1">
    <source>
        <dbReference type="SAM" id="Phobius"/>
    </source>
</evidence>
<accession>X1KLC5</accession>
<dbReference type="AlphaFoldDB" id="X1KLC5"/>
<comment type="caution">
    <text evidence="2">The sequence shown here is derived from an EMBL/GenBank/DDBJ whole genome shotgun (WGS) entry which is preliminary data.</text>
</comment>
<feature type="transmembrane region" description="Helical" evidence="1">
    <location>
        <begin position="84"/>
        <end position="107"/>
    </location>
</feature>
<keyword evidence="1" id="KW-0472">Membrane</keyword>
<protein>
    <recommendedName>
        <fullName evidence="3">Glycosyltransferase RgtA/B/C/D-like domain-containing protein</fullName>
    </recommendedName>
</protein>
<organism evidence="2">
    <name type="scientific">marine sediment metagenome</name>
    <dbReference type="NCBI Taxonomy" id="412755"/>
    <lineage>
        <taxon>unclassified sequences</taxon>
        <taxon>metagenomes</taxon>
        <taxon>ecological metagenomes</taxon>
    </lineage>
</organism>
<sequence>PWTLFFLCGLVLAVRRARRSPPDRPWLLFVGAWLLGSLLAFSLAAGKQDHYILPIFPAAAVYTALAMRHFLAPAPPRADGPGRGLLIVHGAAAFLVGAIGPLAYVVWRASPTSLVALGVPATLAVPAVLVPAAVLGVLGIAGGLAALVLATRRRLVAGQVVLFATFAAAFLWAWPTLVGPMARATTAAQFARQVRRIVPPDAPLFTFIEPHHTVVYYVERPLPVLRSTKDIRDRISPGEPFFLFCD</sequence>
<keyword evidence="1" id="KW-0812">Transmembrane</keyword>
<feature type="transmembrane region" description="Helical" evidence="1">
    <location>
        <begin position="26"/>
        <end position="44"/>
    </location>
</feature>
<name>X1KLC5_9ZZZZ</name>
<evidence type="ECO:0008006" key="3">
    <source>
        <dbReference type="Google" id="ProtNLM"/>
    </source>
</evidence>
<reference evidence="2" key="1">
    <citation type="journal article" date="2014" name="Front. Microbiol.">
        <title>High frequency of phylogenetically diverse reductive dehalogenase-homologous genes in deep subseafloor sedimentary metagenomes.</title>
        <authorList>
            <person name="Kawai M."/>
            <person name="Futagami T."/>
            <person name="Toyoda A."/>
            <person name="Takaki Y."/>
            <person name="Nishi S."/>
            <person name="Hori S."/>
            <person name="Arai W."/>
            <person name="Tsubouchi T."/>
            <person name="Morono Y."/>
            <person name="Uchiyama I."/>
            <person name="Ito T."/>
            <person name="Fujiyama A."/>
            <person name="Inagaki F."/>
            <person name="Takami H."/>
        </authorList>
    </citation>
    <scope>NUCLEOTIDE SEQUENCE</scope>
    <source>
        <strain evidence="2">Expedition CK06-06</strain>
    </source>
</reference>
<keyword evidence="1" id="KW-1133">Transmembrane helix</keyword>
<feature type="non-terminal residue" evidence="2">
    <location>
        <position position="246"/>
    </location>
</feature>
<evidence type="ECO:0000313" key="2">
    <source>
        <dbReference type="EMBL" id="GAH82883.1"/>
    </source>
</evidence>
<feature type="transmembrane region" description="Helical" evidence="1">
    <location>
        <begin position="156"/>
        <end position="174"/>
    </location>
</feature>
<proteinExistence type="predicted"/>
<gene>
    <name evidence="2" type="ORF">S03H2_59520</name>
</gene>
<feature type="transmembrane region" description="Helical" evidence="1">
    <location>
        <begin position="128"/>
        <end position="150"/>
    </location>
</feature>
<feature type="transmembrane region" description="Helical" evidence="1">
    <location>
        <begin position="51"/>
        <end position="72"/>
    </location>
</feature>
<feature type="non-terminal residue" evidence="2">
    <location>
        <position position="1"/>
    </location>
</feature>